<proteinExistence type="predicted"/>
<dbReference type="Proteomes" id="UP000001568">
    <property type="component" value="Chromosome 20"/>
</dbReference>
<keyword evidence="3" id="KW-1185">Reference proteome</keyword>
<accession>A4SBH1</accession>
<name>A4SBH1_OSTLU</name>
<dbReference type="AlphaFoldDB" id="A4SBH1"/>
<evidence type="ECO:0000313" key="3">
    <source>
        <dbReference type="Proteomes" id="UP000001568"/>
    </source>
</evidence>
<organism evidence="2 3">
    <name type="scientific">Ostreococcus lucimarinus (strain CCE9901)</name>
    <dbReference type="NCBI Taxonomy" id="436017"/>
    <lineage>
        <taxon>Eukaryota</taxon>
        <taxon>Viridiplantae</taxon>
        <taxon>Chlorophyta</taxon>
        <taxon>Mamiellophyceae</taxon>
        <taxon>Mamiellales</taxon>
        <taxon>Bathycoccaceae</taxon>
        <taxon>Ostreococcus</taxon>
    </lineage>
</organism>
<dbReference type="KEGG" id="olu:OSTLU_29608"/>
<dbReference type="RefSeq" id="XP_001422617.1">
    <property type="nucleotide sequence ID" value="XM_001422580.1"/>
</dbReference>
<evidence type="ECO:0000313" key="2">
    <source>
        <dbReference type="EMBL" id="ABP00934.1"/>
    </source>
</evidence>
<dbReference type="HOGENOM" id="CLU_3109783_0_0_1"/>
<dbReference type="GeneID" id="5006831"/>
<feature type="region of interest" description="Disordered" evidence="1">
    <location>
        <begin position="18"/>
        <end position="51"/>
    </location>
</feature>
<sequence>MAWVRDPLVLVQHRMSKPIGIEGERGEEQSGAGRSGAEESAAARARTDGLD</sequence>
<gene>
    <name evidence="2" type="ORF">OSTLU_29608</name>
</gene>
<dbReference type="Gramene" id="ABP00934">
    <property type="protein sequence ID" value="ABP00934"/>
    <property type="gene ID" value="OSTLU_29608"/>
</dbReference>
<dbReference type="EMBL" id="CP000600">
    <property type="protein sequence ID" value="ABP00934.1"/>
    <property type="molecule type" value="Genomic_DNA"/>
</dbReference>
<reference evidence="2 3" key="1">
    <citation type="journal article" date="2007" name="Proc. Natl. Acad. Sci. U.S.A.">
        <title>The tiny eukaryote Ostreococcus provides genomic insights into the paradox of plankton speciation.</title>
        <authorList>
            <person name="Palenik B."/>
            <person name="Grimwood J."/>
            <person name="Aerts A."/>
            <person name="Rouze P."/>
            <person name="Salamov A."/>
            <person name="Putnam N."/>
            <person name="Dupont C."/>
            <person name="Jorgensen R."/>
            <person name="Derelle E."/>
            <person name="Rombauts S."/>
            <person name="Zhou K."/>
            <person name="Otillar R."/>
            <person name="Merchant S.S."/>
            <person name="Podell S."/>
            <person name="Gaasterland T."/>
            <person name="Napoli C."/>
            <person name="Gendler K."/>
            <person name="Manuell A."/>
            <person name="Tai V."/>
            <person name="Vallon O."/>
            <person name="Piganeau G."/>
            <person name="Jancek S."/>
            <person name="Heijde M."/>
            <person name="Jabbari K."/>
            <person name="Bowler C."/>
            <person name="Lohr M."/>
            <person name="Robbens S."/>
            <person name="Werner G."/>
            <person name="Dubchak I."/>
            <person name="Pazour G.J."/>
            <person name="Ren Q."/>
            <person name="Paulsen I."/>
            <person name="Delwiche C."/>
            <person name="Schmutz J."/>
            <person name="Rokhsar D."/>
            <person name="Van de Peer Y."/>
            <person name="Moreau H."/>
            <person name="Grigoriev I.V."/>
        </authorList>
    </citation>
    <scope>NUCLEOTIDE SEQUENCE [LARGE SCALE GENOMIC DNA]</scope>
    <source>
        <strain evidence="2 3">CCE9901</strain>
    </source>
</reference>
<evidence type="ECO:0000256" key="1">
    <source>
        <dbReference type="SAM" id="MobiDB-lite"/>
    </source>
</evidence>
<protein>
    <submittedName>
        <fullName evidence="2">Uncharacterized protein</fullName>
    </submittedName>
</protein>